<dbReference type="Gene3D" id="1.10.10.10">
    <property type="entry name" value="Winged helix-like DNA-binding domain superfamily/Winged helix DNA-binding domain"/>
    <property type="match status" value="1"/>
</dbReference>
<evidence type="ECO:0000259" key="7">
    <source>
        <dbReference type="PROSITE" id="PS51078"/>
    </source>
</evidence>
<dbReference type="EMBL" id="LILD01000001">
    <property type="protein sequence ID" value="KOO37639.1"/>
    <property type="molecule type" value="Genomic_DNA"/>
</dbReference>
<dbReference type="InterPro" id="IPR036388">
    <property type="entry name" value="WH-like_DNA-bd_sf"/>
</dbReference>
<keyword evidence="3" id="KW-0804">Transcription</keyword>
<dbReference type="InterPro" id="IPR014757">
    <property type="entry name" value="Tscrpt_reg_IclR_C"/>
</dbReference>
<dbReference type="SUPFAM" id="SSF55781">
    <property type="entry name" value="GAF domain-like"/>
    <property type="match status" value="1"/>
</dbReference>
<dbReference type="Pfam" id="PF01614">
    <property type="entry name" value="IclR_C"/>
    <property type="match status" value="1"/>
</dbReference>
<evidence type="ECO:0000256" key="2">
    <source>
        <dbReference type="ARBA" id="ARBA00023125"/>
    </source>
</evidence>
<reference evidence="8" key="1">
    <citation type="submission" date="2015-08" db="EMBL/GenBank/DDBJ databases">
        <title>Complete DNA Sequence of Pseudomonas syringae pv. actinidiae, the Causal Agent of Kiwifruit Canker Disease.</title>
        <authorList>
            <person name="Rikkerink E.H.A."/>
            <person name="Fineran P.C."/>
        </authorList>
    </citation>
    <scope>NUCLEOTIDE SEQUENCE</scope>
    <source>
        <strain evidence="8">DSM 13666</strain>
    </source>
</reference>
<protein>
    <recommendedName>
        <fullName evidence="5">Glycerol operon regulatory protein</fullName>
    </recommendedName>
</protein>
<dbReference type="SMART" id="SM00346">
    <property type="entry name" value="HTH_ICLR"/>
    <property type="match status" value="1"/>
</dbReference>
<dbReference type="PANTHER" id="PTHR30136">
    <property type="entry name" value="HELIX-TURN-HELIX TRANSCRIPTIONAL REGULATOR, ICLR FAMILY"/>
    <property type="match status" value="1"/>
</dbReference>
<dbReference type="SUPFAM" id="SSF46785">
    <property type="entry name" value="Winged helix' DNA-binding domain"/>
    <property type="match status" value="1"/>
</dbReference>
<dbReference type="PATRIC" id="fig|136160.3.peg.461"/>
<dbReference type="InterPro" id="IPR036390">
    <property type="entry name" value="WH_DNA-bd_sf"/>
</dbReference>
<evidence type="ECO:0000256" key="1">
    <source>
        <dbReference type="ARBA" id="ARBA00023015"/>
    </source>
</evidence>
<dbReference type="GO" id="GO:0045892">
    <property type="term" value="P:negative regulation of DNA-templated transcription"/>
    <property type="evidence" value="ECO:0007669"/>
    <property type="project" value="TreeGrafter"/>
</dbReference>
<evidence type="ECO:0000256" key="5">
    <source>
        <dbReference type="ARBA" id="ARBA00070406"/>
    </source>
</evidence>
<name>A0A0M0KFQ6_ALKHA</name>
<dbReference type="Pfam" id="PF09339">
    <property type="entry name" value="HTH_IclR"/>
    <property type="match status" value="1"/>
</dbReference>
<organism evidence="8">
    <name type="scientific">Halalkalibacterium halodurans</name>
    <name type="common">Bacillus halodurans</name>
    <dbReference type="NCBI Taxonomy" id="86665"/>
    <lineage>
        <taxon>Bacteria</taxon>
        <taxon>Bacillati</taxon>
        <taxon>Bacillota</taxon>
        <taxon>Bacilli</taxon>
        <taxon>Bacillales</taxon>
        <taxon>Bacillaceae</taxon>
        <taxon>Halalkalibacterium (ex Joshi et al. 2022)</taxon>
    </lineage>
</organism>
<evidence type="ECO:0000256" key="3">
    <source>
        <dbReference type="ARBA" id="ARBA00023163"/>
    </source>
</evidence>
<dbReference type="PROSITE" id="PS51078">
    <property type="entry name" value="ICLR_ED"/>
    <property type="match status" value="1"/>
</dbReference>
<feature type="domain" description="IclR-ED" evidence="7">
    <location>
        <begin position="75"/>
        <end position="259"/>
    </location>
</feature>
<dbReference type="InterPro" id="IPR011991">
    <property type="entry name" value="ArsR-like_HTH"/>
</dbReference>
<keyword evidence="1" id="KW-0805">Transcription regulation</keyword>
<feature type="domain" description="HTH iclR-type" evidence="6">
    <location>
        <begin position="12"/>
        <end position="74"/>
    </location>
</feature>
<sequence length="261" mass="29269">MFRIVEKSETMVQSVDRALMILDILKQHPKGLGITELAHELNVAKSTAHRLVSTLETYDYVTQDRETSRYSLGLKFLEMQQVVMENMDIVAVAHPILEALTEECGEISHLVMRDHFDVVYIDKVESAVSTIRIYSRTGKRAPIYCTAVGKAIAAHFDESLLQEYVEQAAFQPLTRHTISEPKAFKAALQKVLTDGYAEDNEEHEEGIRCIGAPIFNHLGQVPYAISITGPLARMTDARLQTLIPRLKQAAAAISQNIGYRK</sequence>
<evidence type="ECO:0000256" key="4">
    <source>
        <dbReference type="ARBA" id="ARBA00058938"/>
    </source>
</evidence>
<evidence type="ECO:0000259" key="6">
    <source>
        <dbReference type="PROSITE" id="PS51077"/>
    </source>
</evidence>
<dbReference type="InterPro" id="IPR005471">
    <property type="entry name" value="Tscrpt_reg_IclR_N"/>
</dbReference>
<comment type="caution">
    <text evidence="8">The sequence shown here is derived from an EMBL/GenBank/DDBJ whole genome shotgun (WGS) entry which is preliminary data.</text>
</comment>
<gene>
    <name evidence="8" type="ORF">AMD02_01345</name>
</gene>
<dbReference type="Gene3D" id="3.30.450.40">
    <property type="match status" value="1"/>
</dbReference>
<dbReference type="CDD" id="cd00090">
    <property type="entry name" value="HTH_ARSR"/>
    <property type="match status" value="1"/>
</dbReference>
<dbReference type="FunFam" id="1.10.10.10:FF:000056">
    <property type="entry name" value="IclR family transcriptional regulator"/>
    <property type="match status" value="1"/>
</dbReference>
<accession>A0A0M0KFQ6</accession>
<proteinExistence type="predicted"/>
<dbReference type="GO" id="GO:0003700">
    <property type="term" value="F:DNA-binding transcription factor activity"/>
    <property type="evidence" value="ECO:0007669"/>
    <property type="project" value="TreeGrafter"/>
</dbReference>
<dbReference type="InterPro" id="IPR029016">
    <property type="entry name" value="GAF-like_dom_sf"/>
</dbReference>
<dbReference type="GO" id="GO:0003677">
    <property type="term" value="F:DNA binding"/>
    <property type="evidence" value="ECO:0007669"/>
    <property type="project" value="UniProtKB-KW"/>
</dbReference>
<comment type="function">
    <text evidence="4">May be an activator protein for the gylABX operon.</text>
</comment>
<dbReference type="AlphaFoldDB" id="A0A0M0KFQ6"/>
<dbReference type="PROSITE" id="PS51077">
    <property type="entry name" value="HTH_ICLR"/>
    <property type="match status" value="1"/>
</dbReference>
<keyword evidence="2" id="KW-0238">DNA-binding</keyword>
<evidence type="ECO:0000313" key="8">
    <source>
        <dbReference type="EMBL" id="KOO37639.1"/>
    </source>
</evidence>
<dbReference type="InterPro" id="IPR050707">
    <property type="entry name" value="HTH_MetabolicPath_Reg"/>
</dbReference>
<dbReference type="PANTHER" id="PTHR30136:SF24">
    <property type="entry name" value="HTH-TYPE TRANSCRIPTIONAL REPRESSOR ALLR"/>
    <property type="match status" value="1"/>
</dbReference>